<dbReference type="SUPFAM" id="SSF53756">
    <property type="entry name" value="UDP-Glycosyltransferase/glycogen phosphorylase"/>
    <property type="match status" value="1"/>
</dbReference>
<proteinExistence type="predicted"/>
<reference evidence="3" key="1">
    <citation type="journal article" date="2019" name="Int. J. Syst. Evol. Microbiol.">
        <title>The Global Catalogue of Microorganisms (GCM) 10K type strain sequencing project: providing services to taxonomists for standard genome sequencing and annotation.</title>
        <authorList>
            <consortium name="The Broad Institute Genomics Platform"/>
            <consortium name="The Broad Institute Genome Sequencing Center for Infectious Disease"/>
            <person name="Wu L."/>
            <person name="Ma J."/>
        </authorList>
    </citation>
    <scope>NUCLEOTIDE SEQUENCE [LARGE SCALE GENOMIC DNA]</scope>
    <source>
        <strain evidence="3">JCM 18198</strain>
    </source>
</reference>
<sequence length="382" mass="44277">MKILLVGEYSRLHNSLKEGLQELGHEVALNGLNDGFKNYPVDFKIKRKWNSGILKKLKLLFLKCTGFDITSYLTYRQVKNNLDKFSGFDVVQLINENSFLCVPKYEIKIINLLLKNNQKLFLLSCGNDYLSVTFNFKNPELKTEVTSYLEGKVLDKNFQNTLKFKQPDFKKLHDFIFKNCCGVIASDLDYYFPLLNHPRFSGLIPNPININKLIFTENPITDKIVIFLGINNQTYYKKGCDYFEKALTVIQSKYPDKVKVIISRSVPYATYINSYNECHILLDQIYAKDQGYNALEAMAKGKVVFTGAGDDFVQRYNLTEKVAIHAKDDIEYLVNELSFLIENPNEIIKIQKNARLFIEQEHNYVGISKKYISTWNTNKKFT</sequence>
<dbReference type="Pfam" id="PF13524">
    <property type="entry name" value="Glyco_trans_1_2"/>
    <property type="match status" value="1"/>
</dbReference>
<gene>
    <name evidence="2" type="ORF">GCM10023230_16190</name>
</gene>
<dbReference type="Gene3D" id="3.40.50.2000">
    <property type="entry name" value="Glycogen Phosphorylase B"/>
    <property type="match status" value="1"/>
</dbReference>
<dbReference type="RefSeq" id="WP_264541912.1">
    <property type="nucleotide sequence ID" value="NZ_BAABIP010000014.1"/>
</dbReference>
<organism evidence="2 3">
    <name type="scientific">Flavobacterium hankyongi</name>
    <dbReference type="NCBI Taxonomy" id="1176532"/>
    <lineage>
        <taxon>Bacteria</taxon>
        <taxon>Pseudomonadati</taxon>
        <taxon>Bacteroidota</taxon>
        <taxon>Flavobacteriia</taxon>
        <taxon>Flavobacteriales</taxon>
        <taxon>Flavobacteriaceae</taxon>
        <taxon>Flavobacterium</taxon>
    </lineage>
</organism>
<evidence type="ECO:0000313" key="2">
    <source>
        <dbReference type="EMBL" id="GAA4767183.1"/>
    </source>
</evidence>
<protein>
    <submittedName>
        <fullName evidence="2">Glycosyltransferase</fullName>
    </submittedName>
</protein>
<name>A0ABP8ZVX0_9FLAO</name>
<feature type="domain" description="Spore protein YkvP/CgeB glycosyl transferase-like" evidence="1">
    <location>
        <begin position="248"/>
        <end position="366"/>
    </location>
</feature>
<keyword evidence="3" id="KW-1185">Reference proteome</keyword>
<dbReference type="EMBL" id="BAABIP010000014">
    <property type="protein sequence ID" value="GAA4767183.1"/>
    <property type="molecule type" value="Genomic_DNA"/>
</dbReference>
<dbReference type="Proteomes" id="UP001500141">
    <property type="component" value="Unassembled WGS sequence"/>
</dbReference>
<accession>A0ABP8ZVX0</accession>
<evidence type="ECO:0000259" key="1">
    <source>
        <dbReference type="Pfam" id="PF13524"/>
    </source>
</evidence>
<comment type="caution">
    <text evidence="2">The sequence shown here is derived from an EMBL/GenBank/DDBJ whole genome shotgun (WGS) entry which is preliminary data.</text>
</comment>
<dbReference type="InterPro" id="IPR055259">
    <property type="entry name" value="YkvP/CgeB_Glyco_trans-like"/>
</dbReference>
<evidence type="ECO:0000313" key="3">
    <source>
        <dbReference type="Proteomes" id="UP001500141"/>
    </source>
</evidence>